<keyword evidence="8" id="KW-1185">Reference proteome</keyword>
<dbReference type="PANTHER" id="PTHR22970">
    <property type="entry name" value="AT-RICH INTERACTIVE DOMAIN-CONTAINING PROTEIN 2"/>
    <property type="match status" value="1"/>
</dbReference>
<dbReference type="PANTHER" id="PTHR22970:SF14">
    <property type="entry name" value="AT-RICH INTERACTIVE DOMAIN-CONTAINING PROTEIN 2"/>
    <property type="match status" value="1"/>
</dbReference>
<dbReference type="GO" id="GO:0006325">
    <property type="term" value="P:chromatin organization"/>
    <property type="evidence" value="ECO:0007669"/>
    <property type="project" value="UniProtKB-KW"/>
</dbReference>
<evidence type="ECO:0000313" key="8">
    <source>
        <dbReference type="Proteomes" id="UP000703269"/>
    </source>
</evidence>
<evidence type="ECO:0000256" key="1">
    <source>
        <dbReference type="ARBA" id="ARBA00022853"/>
    </source>
</evidence>
<feature type="domain" description="RFX-type winged-helix" evidence="6">
    <location>
        <begin position="349"/>
        <end position="425"/>
    </location>
</feature>
<dbReference type="InterPro" id="IPR003150">
    <property type="entry name" value="DNA-bd_RFX"/>
</dbReference>
<keyword evidence="3" id="KW-0804">Transcription</keyword>
<protein>
    <recommendedName>
        <fullName evidence="6">RFX-type winged-helix domain-containing protein</fullName>
    </recommendedName>
</protein>
<evidence type="ECO:0000256" key="5">
    <source>
        <dbReference type="SAM" id="MobiDB-lite"/>
    </source>
</evidence>
<evidence type="ECO:0000256" key="3">
    <source>
        <dbReference type="ARBA" id="ARBA00023163"/>
    </source>
</evidence>
<dbReference type="InterPro" id="IPR052406">
    <property type="entry name" value="Chromatin_Remodeling_Comp"/>
</dbReference>
<comment type="caution">
    <text evidence="7">The sequence shown here is derived from an EMBL/GenBank/DDBJ whole genome shotgun (WGS) entry which is preliminary data.</text>
</comment>
<keyword evidence="1" id="KW-0156">Chromatin regulator</keyword>
<evidence type="ECO:0000313" key="7">
    <source>
        <dbReference type="EMBL" id="GJE85814.1"/>
    </source>
</evidence>
<dbReference type="PROSITE" id="PS51526">
    <property type="entry name" value="RFX_DBD"/>
    <property type="match status" value="1"/>
</dbReference>
<feature type="compositionally biased region" description="Low complexity" evidence="5">
    <location>
        <begin position="20"/>
        <end position="29"/>
    </location>
</feature>
<evidence type="ECO:0000256" key="2">
    <source>
        <dbReference type="ARBA" id="ARBA00023015"/>
    </source>
</evidence>
<accession>A0A9P3G0R9</accession>
<dbReference type="GO" id="GO:0006355">
    <property type="term" value="P:regulation of DNA-templated transcription"/>
    <property type="evidence" value="ECO:0007669"/>
    <property type="project" value="InterPro"/>
</dbReference>
<name>A0A9P3G0R9_9APHY</name>
<dbReference type="GO" id="GO:0003677">
    <property type="term" value="F:DNA binding"/>
    <property type="evidence" value="ECO:0007669"/>
    <property type="project" value="InterPro"/>
</dbReference>
<evidence type="ECO:0000259" key="6">
    <source>
        <dbReference type="PROSITE" id="PS51526"/>
    </source>
</evidence>
<reference evidence="7 8" key="1">
    <citation type="submission" date="2021-08" db="EMBL/GenBank/DDBJ databases">
        <title>Draft Genome Sequence of Phanerochaete sordida strain YK-624.</title>
        <authorList>
            <person name="Mori T."/>
            <person name="Dohra H."/>
            <person name="Suzuki T."/>
            <person name="Kawagishi H."/>
            <person name="Hirai H."/>
        </authorList>
    </citation>
    <scope>NUCLEOTIDE SEQUENCE [LARGE SCALE GENOMIC DNA]</scope>
    <source>
        <strain evidence="7 8">YK-624</strain>
    </source>
</reference>
<feature type="region of interest" description="Disordered" evidence="5">
    <location>
        <begin position="592"/>
        <end position="611"/>
    </location>
</feature>
<feature type="region of interest" description="Disordered" evidence="5">
    <location>
        <begin position="1"/>
        <end position="29"/>
    </location>
</feature>
<dbReference type="AlphaFoldDB" id="A0A9P3G0R9"/>
<sequence length="649" mass="72667">MNAIFDTNPARSVTPHQRVPPRGATATPAPAQRPIIVDDYERWYTDPTPNNRMVLALKCGIDSEIAWALSRLCRISANEQFLLRALPGLIEGLFEWPLWYARGASVDVAAQATLFSLPKDIERYRQHALESVFILRNASLNPQNAGELSARRATQELILLALHRVKPDNDANVEFLLDVIDILQAIASTSILPPPNSHLFANPVPPLLDLAGKSSHRSLIINSLTTLHLLFSNPPNLGHITADSPALSASIRYLPLLNDKPLLDAALNYLYTHLSYAPMTKAFLQSPELTATLRMLVLVMLHEQQEETVAIDISGQVYTAPATVEGDKDHILTQEEFDKLLPMQEPSRCYEWMKTMFEVNPDRELTQVEFYNLYKDTFMPYHEKYYCIPASEVIKSVTTVFPSAQAMVLDGPPQKFVVRGVDRRKDSRANDRFKCRWNKGECDKAAFSSTTELYEHILEEHVNPHAELKLACSWASCSHEPILTVHMRGHVLTHLPPTQPPAREPQLDELVTLPSADFPHPVPDPTTRPVPPPRHAAITYTQPAKDPTHTALTALLCIRILYRASFASTSTAPRVDEDHFGFPGIIEDVEEKEGDEDMGGATDLEREGERRGRRAFASVRHLLEGVRLRDHTLQGWIAEMVDAGLSGTT</sequence>
<keyword evidence="2" id="KW-0805">Transcription regulation</keyword>
<evidence type="ECO:0000256" key="4">
    <source>
        <dbReference type="ARBA" id="ARBA00023242"/>
    </source>
</evidence>
<gene>
    <name evidence="7" type="ORF">PsYK624_018930</name>
</gene>
<organism evidence="7 8">
    <name type="scientific">Phanerochaete sordida</name>
    <dbReference type="NCBI Taxonomy" id="48140"/>
    <lineage>
        <taxon>Eukaryota</taxon>
        <taxon>Fungi</taxon>
        <taxon>Dikarya</taxon>
        <taxon>Basidiomycota</taxon>
        <taxon>Agaricomycotina</taxon>
        <taxon>Agaricomycetes</taxon>
        <taxon>Polyporales</taxon>
        <taxon>Phanerochaetaceae</taxon>
        <taxon>Phanerochaete</taxon>
    </lineage>
</organism>
<proteinExistence type="predicted"/>
<dbReference type="OrthoDB" id="338531at2759"/>
<keyword evidence="4" id="KW-0539">Nucleus</keyword>
<dbReference type="Gene3D" id="3.30.160.60">
    <property type="entry name" value="Classic Zinc Finger"/>
    <property type="match status" value="1"/>
</dbReference>
<dbReference type="Proteomes" id="UP000703269">
    <property type="component" value="Unassembled WGS sequence"/>
</dbReference>
<dbReference type="GO" id="GO:0016586">
    <property type="term" value="C:RSC-type complex"/>
    <property type="evidence" value="ECO:0007669"/>
    <property type="project" value="TreeGrafter"/>
</dbReference>
<dbReference type="EMBL" id="BPQB01000003">
    <property type="protein sequence ID" value="GJE85814.1"/>
    <property type="molecule type" value="Genomic_DNA"/>
</dbReference>